<evidence type="ECO:0000313" key="2">
    <source>
        <dbReference type="EMBL" id="CAH0099464.1"/>
    </source>
</evidence>
<sequence length="123" mass="13782">MLLNWTGGDAVKVVVSTGSPDFSGGQESSEYSVGFVIVRMCVTEMPKRVIKTRSYLERKDTRQADGMFSSDRLRHLLRYSWIDGRREKESTRMNTTSDSDRSTCPSVSSISNADNGSKSNFKI</sequence>
<protein>
    <submittedName>
        <fullName evidence="2">Uncharacterized protein</fullName>
    </submittedName>
</protein>
<proteinExistence type="predicted"/>
<feature type="compositionally biased region" description="Polar residues" evidence="1">
    <location>
        <begin position="92"/>
        <end position="123"/>
    </location>
</feature>
<evidence type="ECO:0000313" key="3">
    <source>
        <dbReference type="Proteomes" id="UP000789390"/>
    </source>
</evidence>
<dbReference type="Proteomes" id="UP000789390">
    <property type="component" value="Unassembled WGS sequence"/>
</dbReference>
<comment type="caution">
    <text evidence="2">The sequence shown here is derived from an EMBL/GenBank/DDBJ whole genome shotgun (WGS) entry which is preliminary data.</text>
</comment>
<evidence type="ECO:0000256" key="1">
    <source>
        <dbReference type="SAM" id="MobiDB-lite"/>
    </source>
</evidence>
<dbReference type="AlphaFoldDB" id="A0A8J2WHB3"/>
<reference evidence="2" key="1">
    <citation type="submission" date="2021-11" db="EMBL/GenBank/DDBJ databases">
        <authorList>
            <person name="Schell T."/>
        </authorList>
    </citation>
    <scope>NUCLEOTIDE SEQUENCE</scope>
    <source>
        <strain evidence="2">M5</strain>
    </source>
</reference>
<dbReference type="EMBL" id="CAKKLH010000019">
    <property type="protein sequence ID" value="CAH0099464.1"/>
    <property type="molecule type" value="Genomic_DNA"/>
</dbReference>
<name>A0A8J2WHB3_9CRUS</name>
<gene>
    <name evidence="2" type="ORF">DGAL_LOCUS1603</name>
</gene>
<keyword evidence="3" id="KW-1185">Reference proteome</keyword>
<feature type="region of interest" description="Disordered" evidence="1">
    <location>
        <begin position="88"/>
        <end position="123"/>
    </location>
</feature>
<organism evidence="2 3">
    <name type="scientific">Daphnia galeata</name>
    <dbReference type="NCBI Taxonomy" id="27404"/>
    <lineage>
        <taxon>Eukaryota</taxon>
        <taxon>Metazoa</taxon>
        <taxon>Ecdysozoa</taxon>
        <taxon>Arthropoda</taxon>
        <taxon>Crustacea</taxon>
        <taxon>Branchiopoda</taxon>
        <taxon>Diplostraca</taxon>
        <taxon>Cladocera</taxon>
        <taxon>Anomopoda</taxon>
        <taxon>Daphniidae</taxon>
        <taxon>Daphnia</taxon>
    </lineage>
</organism>
<accession>A0A8J2WHB3</accession>